<evidence type="ECO:0000313" key="4">
    <source>
        <dbReference type="Proteomes" id="UP000078090"/>
    </source>
</evidence>
<dbReference type="EMBL" id="LUUG01000094">
    <property type="protein sequence ID" value="OAI00961.1"/>
    <property type="molecule type" value="Genomic_DNA"/>
</dbReference>
<dbReference type="Proteomes" id="UP000077763">
    <property type="component" value="Unassembled WGS sequence"/>
</dbReference>
<proteinExistence type="predicted"/>
<dbReference type="RefSeq" id="WP_064009726.1">
    <property type="nucleotide sequence ID" value="NZ_LUUG01000094.1"/>
</dbReference>
<sequence>MKSKSLAIHCLVSVLCGTACTSLNRPDAAVSETVIESIVPIQPEQPWRLDNAWQPGGLGGSVFRSASIEHVVRQVDQPLGVYVASDDAAGHVLNVSASHIPDSPDDDAQVIERAWRKYCHHQLDMTLEELALVKTMTIPHNVLSHGCNPGSLKK</sequence>
<reference evidence="3 4" key="1">
    <citation type="submission" date="2016-03" db="EMBL/GenBank/DDBJ databases">
        <authorList>
            <person name="Ploux O."/>
        </authorList>
    </citation>
    <scope>NUCLEOTIDE SEQUENCE [LARGE SCALE GENOMIC DNA]</scope>
    <source>
        <strain evidence="1 4">R-45363</strain>
        <strain evidence="2 3">R-45371</strain>
    </source>
</reference>
<organism evidence="1 4">
    <name type="scientific">Methylomonas methanica</name>
    <dbReference type="NCBI Taxonomy" id="421"/>
    <lineage>
        <taxon>Bacteria</taxon>
        <taxon>Pseudomonadati</taxon>
        <taxon>Pseudomonadota</taxon>
        <taxon>Gammaproteobacteria</taxon>
        <taxon>Methylococcales</taxon>
        <taxon>Methylococcaceae</taxon>
        <taxon>Methylomonas</taxon>
    </lineage>
</organism>
<evidence type="ECO:0000313" key="3">
    <source>
        <dbReference type="Proteomes" id="UP000077763"/>
    </source>
</evidence>
<protein>
    <submittedName>
        <fullName evidence="1">Uncharacterized protein</fullName>
    </submittedName>
</protein>
<dbReference type="Proteomes" id="UP000078090">
    <property type="component" value="Unassembled WGS sequence"/>
</dbReference>
<dbReference type="AlphaFoldDB" id="A0A177M5P4"/>
<comment type="caution">
    <text evidence="1">The sequence shown here is derived from an EMBL/GenBank/DDBJ whole genome shotgun (WGS) entry which is preliminary data.</text>
</comment>
<accession>A0A177M5P4</accession>
<evidence type="ECO:0000313" key="2">
    <source>
        <dbReference type="EMBL" id="OAI07192.1"/>
    </source>
</evidence>
<evidence type="ECO:0000313" key="1">
    <source>
        <dbReference type="EMBL" id="OAI00961.1"/>
    </source>
</evidence>
<name>A0A177M5P4_METMH</name>
<dbReference type="EMBL" id="LUUH01000029">
    <property type="protein sequence ID" value="OAI07192.1"/>
    <property type="molecule type" value="Genomic_DNA"/>
</dbReference>
<dbReference type="OrthoDB" id="5570470at2"/>
<gene>
    <name evidence="1" type="ORF">A1332_18150</name>
    <name evidence="2" type="ORF">A1353_07500</name>
</gene>